<evidence type="ECO:0000313" key="2">
    <source>
        <dbReference type="EMBL" id="GIY50890.1"/>
    </source>
</evidence>
<dbReference type="AlphaFoldDB" id="A0AAV4TX70"/>
<accession>A0AAV4TX70</accession>
<dbReference type="EMBL" id="BPLR01012042">
    <property type="protein sequence ID" value="GIY50890.1"/>
    <property type="molecule type" value="Genomic_DNA"/>
</dbReference>
<evidence type="ECO:0000313" key="3">
    <source>
        <dbReference type="Proteomes" id="UP001054945"/>
    </source>
</evidence>
<proteinExistence type="predicted"/>
<feature type="region of interest" description="Disordered" evidence="1">
    <location>
        <begin position="70"/>
        <end position="142"/>
    </location>
</feature>
<keyword evidence="3" id="KW-1185">Reference proteome</keyword>
<gene>
    <name evidence="2" type="ORF">CEXT_789131</name>
</gene>
<name>A0AAV4TX70_CAEEX</name>
<organism evidence="2 3">
    <name type="scientific">Caerostris extrusa</name>
    <name type="common">Bark spider</name>
    <name type="synonym">Caerostris bankana</name>
    <dbReference type="NCBI Taxonomy" id="172846"/>
    <lineage>
        <taxon>Eukaryota</taxon>
        <taxon>Metazoa</taxon>
        <taxon>Ecdysozoa</taxon>
        <taxon>Arthropoda</taxon>
        <taxon>Chelicerata</taxon>
        <taxon>Arachnida</taxon>
        <taxon>Araneae</taxon>
        <taxon>Araneomorphae</taxon>
        <taxon>Entelegynae</taxon>
        <taxon>Araneoidea</taxon>
        <taxon>Araneidae</taxon>
        <taxon>Caerostris</taxon>
    </lineage>
</organism>
<sequence length="142" mass="16219">MRAAKSKKKTPGKDLEKYASQHLYVTSNEMGAATIVLQRSRHKCLKFLQPLKERKRCHLPCLHPSLVSRIYQRAKKLSPRKSSKKEEKDSMDEQLVDYPDTGRQKKRAAKSKKKTPGKDIEKWVTLPPSRSSIKSLPTMGSS</sequence>
<reference evidence="2 3" key="1">
    <citation type="submission" date="2021-06" db="EMBL/GenBank/DDBJ databases">
        <title>Caerostris extrusa draft genome.</title>
        <authorList>
            <person name="Kono N."/>
            <person name="Arakawa K."/>
        </authorList>
    </citation>
    <scope>NUCLEOTIDE SEQUENCE [LARGE SCALE GENOMIC DNA]</scope>
</reference>
<comment type="caution">
    <text evidence="2">The sequence shown here is derived from an EMBL/GenBank/DDBJ whole genome shotgun (WGS) entry which is preliminary data.</text>
</comment>
<feature type="compositionally biased region" description="Basic residues" evidence="1">
    <location>
        <begin position="72"/>
        <end position="83"/>
    </location>
</feature>
<protein>
    <submittedName>
        <fullName evidence="2">Uncharacterized protein</fullName>
    </submittedName>
</protein>
<evidence type="ECO:0000256" key="1">
    <source>
        <dbReference type="SAM" id="MobiDB-lite"/>
    </source>
</evidence>
<feature type="compositionally biased region" description="Basic residues" evidence="1">
    <location>
        <begin position="104"/>
        <end position="115"/>
    </location>
</feature>
<feature type="compositionally biased region" description="Polar residues" evidence="1">
    <location>
        <begin position="128"/>
        <end position="142"/>
    </location>
</feature>
<dbReference type="Proteomes" id="UP001054945">
    <property type="component" value="Unassembled WGS sequence"/>
</dbReference>